<evidence type="ECO:0000313" key="2">
    <source>
        <dbReference type="Proteomes" id="UP000324832"/>
    </source>
</evidence>
<organism evidence="1 2">
    <name type="scientific">Leptidea sinapis</name>
    <dbReference type="NCBI Taxonomy" id="189913"/>
    <lineage>
        <taxon>Eukaryota</taxon>
        <taxon>Metazoa</taxon>
        <taxon>Ecdysozoa</taxon>
        <taxon>Arthropoda</taxon>
        <taxon>Hexapoda</taxon>
        <taxon>Insecta</taxon>
        <taxon>Pterygota</taxon>
        <taxon>Neoptera</taxon>
        <taxon>Endopterygota</taxon>
        <taxon>Lepidoptera</taxon>
        <taxon>Glossata</taxon>
        <taxon>Ditrysia</taxon>
        <taxon>Papilionoidea</taxon>
        <taxon>Pieridae</taxon>
        <taxon>Dismorphiinae</taxon>
        <taxon>Leptidea</taxon>
    </lineage>
</organism>
<accession>A0A5E4Q838</accession>
<name>A0A5E4Q838_9NEOP</name>
<protein>
    <submittedName>
        <fullName evidence="1">Uncharacterized protein</fullName>
    </submittedName>
</protein>
<dbReference type="EMBL" id="FZQP02001604">
    <property type="protein sequence ID" value="VVC93348.1"/>
    <property type="molecule type" value="Genomic_DNA"/>
</dbReference>
<dbReference type="AlphaFoldDB" id="A0A5E4Q838"/>
<reference evidence="1 2" key="1">
    <citation type="submission" date="2017-07" db="EMBL/GenBank/DDBJ databases">
        <authorList>
            <person name="Talla V."/>
            <person name="Backstrom N."/>
        </authorList>
    </citation>
    <scope>NUCLEOTIDE SEQUENCE [LARGE SCALE GENOMIC DNA]</scope>
</reference>
<proteinExistence type="predicted"/>
<gene>
    <name evidence="1" type="ORF">LSINAPIS_LOCUS5562</name>
</gene>
<evidence type="ECO:0000313" key="1">
    <source>
        <dbReference type="EMBL" id="VVC93348.1"/>
    </source>
</evidence>
<dbReference type="Proteomes" id="UP000324832">
    <property type="component" value="Unassembled WGS sequence"/>
</dbReference>
<keyword evidence="2" id="KW-1185">Reference proteome</keyword>
<sequence>MTNMSAPSSNIALDKLQSLERVLIRVRAEGFTNCKYVVMGAGDEVLLYAKEDSSFLNNVLAGRTRAFQIDLFDTHDEEMDVCVRGATAAVVRKEMTFFKPVLTINDAHDHPVIRVKGPTRDASAPSASGGRG</sequence>